<keyword evidence="3 7" id="KW-1133">Transmembrane helix</keyword>
<feature type="domain" description="Rhodopsin" evidence="8">
    <location>
        <begin position="31"/>
        <end position="262"/>
    </location>
</feature>
<dbReference type="OrthoDB" id="3936451at2759"/>
<evidence type="ECO:0000256" key="3">
    <source>
        <dbReference type="ARBA" id="ARBA00022989"/>
    </source>
</evidence>
<feature type="compositionally biased region" description="Basic and acidic residues" evidence="6">
    <location>
        <begin position="352"/>
        <end position="364"/>
    </location>
</feature>
<feature type="transmembrane region" description="Helical" evidence="7">
    <location>
        <begin position="176"/>
        <end position="198"/>
    </location>
</feature>
<keyword evidence="4 7" id="KW-0472">Membrane</keyword>
<evidence type="ECO:0000313" key="10">
    <source>
        <dbReference type="Proteomes" id="UP000701801"/>
    </source>
</evidence>
<evidence type="ECO:0000256" key="6">
    <source>
        <dbReference type="SAM" id="MobiDB-lite"/>
    </source>
</evidence>
<dbReference type="InterPro" id="IPR052337">
    <property type="entry name" value="SAT4-like"/>
</dbReference>
<gene>
    <name evidence="9" type="ORF">HYALB_00002781</name>
</gene>
<accession>A0A9N9Q3U0</accession>
<sequence length="429" mass="48143">MFTSNKEQNKGPVFAGVVSVFMALAIIFTFLRLYVKTFLTKGWGKDDVLLIVSLAFYIVLCASCFISITYGNGRHTLDIPLTNIPIALRLWWLGEVFYTITTLLVRLTVAVFLLRLSNRALHRWIIYITTGAYTIFSIFFFFLVIFQCKPISYFWGQYAGMKGHCTGSKMIPSASIAQSVVAFVADWIMGLLPIHVLYGLQMNKRMKLAFFGIIVIRIPMIKDLAITDDWLYKNADVAICSVIEPGLGIIAIAGATFRPLFRAFFSNSHDSLLATPRSSVLVRSRWFNYIRASSRNSTTSSNSSPYRGGKRYDTKVEIRNMPPSIPMPDPLLSNPHFRFSNAGLEDWEDGDEKGRRGSVFKEQRASFTPTSFKSDPFLTSSSPASTSTKQRPIVVPDLLRAGEELLAPYDADSAADSESEGRWEEQSPD</sequence>
<name>A0A9N9Q3U0_9HELO</name>
<evidence type="ECO:0000256" key="4">
    <source>
        <dbReference type="ARBA" id="ARBA00023136"/>
    </source>
</evidence>
<dbReference type="PANTHER" id="PTHR33048:SF96">
    <property type="entry name" value="INTEGRAL MEMBRANE PROTEIN"/>
    <property type="match status" value="1"/>
</dbReference>
<dbReference type="PANTHER" id="PTHR33048">
    <property type="entry name" value="PTH11-LIKE INTEGRAL MEMBRANE PROTEIN (AFU_ORTHOLOGUE AFUA_5G11245)"/>
    <property type="match status" value="1"/>
</dbReference>
<feature type="transmembrane region" description="Helical" evidence="7">
    <location>
        <begin position="125"/>
        <end position="146"/>
    </location>
</feature>
<evidence type="ECO:0000256" key="2">
    <source>
        <dbReference type="ARBA" id="ARBA00022692"/>
    </source>
</evidence>
<evidence type="ECO:0000313" key="9">
    <source>
        <dbReference type="EMBL" id="CAG8974144.1"/>
    </source>
</evidence>
<comment type="subcellular location">
    <subcellularLocation>
        <location evidence="1">Membrane</location>
        <topology evidence="1">Multi-pass membrane protein</topology>
    </subcellularLocation>
</comment>
<feature type="compositionally biased region" description="Basic and acidic residues" evidence="6">
    <location>
        <begin position="419"/>
        <end position="429"/>
    </location>
</feature>
<proteinExistence type="inferred from homology"/>
<evidence type="ECO:0000256" key="7">
    <source>
        <dbReference type="SAM" id="Phobius"/>
    </source>
</evidence>
<keyword evidence="2 7" id="KW-0812">Transmembrane</keyword>
<organism evidence="9 10">
    <name type="scientific">Hymenoscyphus albidus</name>
    <dbReference type="NCBI Taxonomy" id="595503"/>
    <lineage>
        <taxon>Eukaryota</taxon>
        <taxon>Fungi</taxon>
        <taxon>Dikarya</taxon>
        <taxon>Ascomycota</taxon>
        <taxon>Pezizomycotina</taxon>
        <taxon>Leotiomycetes</taxon>
        <taxon>Helotiales</taxon>
        <taxon>Helotiaceae</taxon>
        <taxon>Hymenoscyphus</taxon>
    </lineage>
</organism>
<dbReference type="Pfam" id="PF20684">
    <property type="entry name" value="Fung_rhodopsin"/>
    <property type="match status" value="1"/>
</dbReference>
<feature type="transmembrane region" description="Helical" evidence="7">
    <location>
        <begin position="90"/>
        <end position="113"/>
    </location>
</feature>
<feature type="transmembrane region" description="Helical" evidence="7">
    <location>
        <begin position="47"/>
        <end position="70"/>
    </location>
</feature>
<comment type="caution">
    <text evidence="9">The sequence shown here is derived from an EMBL/GenBank/DDBJ whole genome shotgun (WGS) entry which is preliminary data.</text>
</comment>
<protein>
    <recommendedName>
        <fullName evidence="8">Rhodopsin domain-containing protein</fullName>
    </recommendedName>
</protein>
<reference evidence="9" key="1">
    <citation type="submission" date="2021-07" db="EMBL/GenBank/DDBJ databases">
        <authorList>
            <person name="Durling M."/>
        </authorList>
    </citation>
    <scope>NUCLEOTIDE SEQUENCE</scope>
</reference>
<comment type="similarity">
    <text evidence="5">Belongs to the SAT4 family.</text>
</comment>
<evidence type="ECO:0000256" key="1">
    <source>
        <dbReference type="ARBA" id="ARBA00004141"/>
    </source>
</evidence>
<feature type="region of interest" description="Disordered" evidence="6">
    <location>
        <begin position="343"/>
        <end position="429"/>
    </location>
</feature>
<dbReference type="AlphaFoldDB" id="A0A9N9Q3U0"/>
<feature type="transmembrane region" description="Helical" evidence="7">
    <location>
        <begin position="12"/>
        <end position="35"/>
    </location>
</feature>
<evidence type="ECO:0000259" key="8">
    <source>
        <dbReference type="Pfam" id="PF20684"/>
    </source>
</evidence>
<evidence type="ECO:0000256" key="5">
    <source>
        <dbReference type="ARBA" id="ARBA00038359"/>
    </source>
</evidence>
<dbReference type="EMBL" id="CAJVRM010000093">
    <property type="protein sequence ID" value="CAG8974144.1"/>
    <property type="molecule type" value="Genomic_DNA"/>
</dbReference>
<feature type="compositionally biased region" description="Polar residues" evidence="6">
    <location>
        <begin position="365"/>
        <end position="390"/>
    </location>
</feature>
<dbReference type="InterPro" id="IPR049326">
    <property type="entry name" value="Rhodopsin_dom_fungi"/>
</dbReference>
<dbReference type="Proteomes" id="UP000701801">
    <property type="component" value="Unassembled WGS sequence"/>
</dbReference>
<keyword evidence="10" id="KW-1185">Reference proteome</keyword>
<dbReference type="GO" id="GO:0016020">
    <property type="term" value="C:membrane"/>
    <property type="evidence" value="ECO:0007669"/>
    <property type="project" value="UniProtKB-SubCell"/>
</dbReference>